<organism evidence="2 3">
    <name type="scientific">Planktothrix rubescens CCAP 1459/22</name>
    <dbReference type="NCBI Taxonomy" id="329571"/>
    <lineage>
        <taxon>Bacteria</taxon>
        <taxon>Bacillati</taxon>
        <taxon>Cyanobacteriota</taxon>
        <taxon>Cyanophyceae</taxon>
        <taxon>Oscillatoriophycideae</taxon>
        <taxon>Oscillatoriales</taxon>
        <taxon>Microcoleaceae</taxon>
        <taxon>Planktothrix</taxon>
    </lineage>
</organism>
<protein>
    <recommendedName>
        <fullName evidence="1">ParE-like toxin domain-containing protein</fullName>
    </recommendedName>
</protein>
<keyword evidence="3" id="KW-1185">Reference proteome</keyword>
<dbReference type="Proteomes" id="UP000196521">
    <property type="component" value="Unassembled WGS sequence"/>
</dbReference>
<dbReference type="InterPro" id="IPR056925">
    <property type="entry name" value="ParE-like"/>
</dbReference>
<feature type="domain" description="ParE-like toxin" evidence="1">
    <location>
        <begin position="19"/>
        <end position="79"/>
    </location>
</feature>
<dbReference type="Pfam" id="PF24732">
    <property type="entry name" value="ParE_like"/>
    <property type="match status" value="1"/>
</dbReference>
<evidence type="ECO:0000313" key="3">
    <source>
        <dbReference type="Proteomes" id="UP000196521"/>
    </source>
</evidence>
<dbReference type="EMBL" id="CZCZ02000007">
    <property type="protein sequence ID" value="CAC5340918.1"/>
    <property type="molecule type" value="Genomic_DNA"/>
</dbReference>
<dbReference type="InterPro" id="IPR035093">
    <property type="entry name" value="RelE/ParE_toxin_dom_sf"/>
</dbReference>
<dbReference type="RefSeq" id="WP_026787390.1">
    <property type="nucleotide sequence ID" value="NZ_LR812491.1"/>
</dbReference>
<evidence type="ECO:0000313" key="2">
    <source>
        <dbReference type="EMBL" id="CAC5340918.1"/>
    </source>
</evidence>
<dbReference type="AlphaFoldDB" id="A0A6J7ZGQ4"/>
<sequence length="84" mass="10143">MHYTNRKFWLFYNQLPEDIQQIADASYELLKTNPNHPSLHFKKVNKYWSVRVGKAYRALGIEVKNGILWFWIGTHDEYDRLISK</sequence>
<proteinExistence type="predicted"/>
<reference evidence="2" key="1">
    <citation type="submission" date="2020-05" db="EMBL/GenBank/DDBJ databases">
        <authorList>
            <consortium name="Genoscope - CEA"/>
            <person name="William W."/>
        </authorList>
    </citation>
    <scope>NUCLEOTIDE SEQUENCE [LARGE SCALE GENOMIC DNA]</scope>
    <source>
        <strain evidence="2">PCC 7821</strain>
    </source>
</reference>
<gene>
    <name evidence="2" type="ORF">PLAN_120141</name>
</gene>
<evidence type="ECO:0000259" key="1">
    <source>
        <dbReference type="Pfam" id="PF24732"/>
    </source>
</evidence>
<dbReference type="SUPFAM" id="SSF143011">
    <property type="entry name" value="RelE-like"/>
    <property type="match status" value="1"/>
</dbReference>
<name>A0A6J7ZGQ4_PLARU</name>
<comment type="caution">
    <text evidence="2">The sequence shown here is derived from an EMBL/GenBank/DDBJ whole genome shotgun (WGS) entry which is preliminary data.</text>
</comment>
<accession>A0A6J7ZGQ4</accession>